<dbReference type="Proteomes" id="UP000015530">
    <property type="component" value="Unassembled WGS sequence"/>
</dbReference>
<accession>T0M8H4</accession>
<reference evidence="2" key="1">
    <citation type="journal article" date="2013" name="Mol. Plant Microbe Interact.">
        <title>Global aspects of pacC regulation of pathogenicity genes in Colletotrichum gloeosporioides as revealed by transcriptome analysis.</title>
        <authorList>
            <person name="Alkan N."/>
            <person name="Meng X."/>
            <person name="Friedlander G."/>
            <person name="Reuveni E."/>
            <person name="Sukno S."/>
            <person name="Sherman A."/>
            <person name="Thon M."/>
            <person name="Fluhr R."/>
            <person name="Prusky D."/>
        </authorList>
    </citation>
    <scope>NUCLEOTIDE SEQUENCE [LARGE SCALE GENOMIC DNA]</scope>
    <source>
        <strain evidence="2">Cg-14</strain>
    </source>
</reference>
<sequence>MADMEDIDCNTI</sequence>
<dbReference type="EMBL" id="AMYD01000522">
    <property type="protein sequence ID" value="EQB57315.1"/>
    <property type="molecule type" value="Genomic_DNA"/>
</dbReference>
<evidence type="ECO:0000313" key="1">
    <source>
        <dbReference type="EMBL" id="EQB57315.1"/>
    </source>
</evidence>
<proteinExistence type="predicted"/>
<comment type="caution">
    <text evidence="1">The sequence shown here is derived from an EMBL/GenBank/DDBJ whole genome shotgun (WGS) entry which is preliminary data.</text>
</comment>
<dbReference type="HOGENOM" id="CLU_3436798_0_0_1"/>
<gene>
    <name evidence="1" type="ORF">CGLO_02574</name>
</gene>
<evidence type="ECO:0000313" key="2">
    <source>
        <dbReference type="Proteomes" id="UP000015530"/>
    </source>
</evidence>
<name>T0M8H4_COLGC</name>
<organism evidence="1 2">
    <name type="scientific">Colletotrichum gloeosporioides (strain Cg-14)</name>
    <name type="common">Anthracnose fungus</name>
    <name type="synonym">Glomerella cingulata</name>
    <dbReference type="NCBI Taxonomy" id="1237896"/>
    <lineage>
        <taxon>Eukaryota</taxon>
        <taxon>Fungi</taxon>
        <taxon>Dikarya</taxon>
        <taxon>Ascomycota</taxon>
        <taxon>Pezizomycotina</taxon>
        <taxon>Sordariomycetes</taxon>
        <taxon>Hypocreomycetidae</taxon>
        <taxon>Glomerellales</taxon>
        <taxon>Glomerellaceae</taxon>
        <taxon>Colletotrichum</taxon>
        <taxon>Colletotrichum gloeosporioides species complex</taxon>
    </lineage>
</organism>
<protein>
    <submittedName>
        <fullName evidence="1">Uncharacterized protein</fullName>
    </submittedName>
</protein>